<dbReference type="EMBL" id="JBEPMJ010000008">
    <property type="protein sequence ID" value="MET3750169.1"/>
    <property type="molecule type" value="Genomic_DNA"/>
</dbReference>
<dbReference type="Proteomes" id="UP001549106">
    <property type="component" value="Unassembled WGS sequence"/>
</dbReference>
<dbReference type="PANTHER" id="PTHR32481:SF7">
    <property type="entry name" value="AMINOPEPTIDASE YHFE-RELATED"/>
    <property type="match status" value="1"/>
</dbReference>
<evidence type="ECO:0000256" key="4">
    <source>
        <dbReference type="ARBA" id="ARBA00022723"/>
    </source>
</evidence>
<dbReference type="CDD" id="cd05657">
    <property type="entry name" value="M42_glucanase_like"/>
    <property type="match status" value="1"/>
</dbReference>
<evidence type="ECO:0000256" key="5">
    <source>
        <dbReference type="ARBA" id="ARBA00022801"/>
    </source>
</evidence>
<evidence type="ECO:0000256" key="2">
    <source>
        <dbReference type="ARBA" id="ARBA00022438"/>
    </source>
</evidence>
<dbReference type="PANTHER" id="PTHR32481">
    <property type="entry name" value="AMINOPEPTIDASE"/>
    <property type="match status" value="1"/>
</dbReference>
<dbReference type="SUPFAM" id="SSF53187">
    <property type="entry name" value="Zn-dependent exopeptidases"/>
    <property type="match status" value="1"/>
</dbReference>
<sequence>MKDYTEYIIQQAQKLLSIDSPSGYTEHVSQWLLETYREMGYDPQLTTKGGVLVQISRGTEENTEDPAKGPVMLMAHTDTLGAMVSSITGEGRLKLSPLGGMNANNAEAENCRIVTREGKTYTGTFQLCNASIHVNGEYNDTKRTYKDMEVLLDELVTSAEEVKALGIMTGDIVCFDPRTVVTPSGFIKSRFLDDKLSTAILLGYAKYLKDENITPDRRIYQHITVFEEVGHGGCASIPEQVTELLSVDMGCVGEGLECTECQVSICAKDSRGPYHYDVVSGLIRAARQADVDFAVDVYPYYGSDADAALSAGVDARHGLIGPGVYASHGYERSHKKGVENTFNLLKSYLG</sequence>
<dbReference type="InterPro" id="IPR008007">
    <property type="entry name" value="Peptidase_M42"/>
</dbReference>
<organism evidence="7 8">
    <name type="scientific">Blautia caecimuris</name>
    <dbReference type="NCBI Taxonomy" id="1796615"/>
    <lineage>
        <taxon>Bacteria</taxon>
        <taxon>Bacillati</taxon>
        <taxon>Bacillota</taxon>
        <taxon>Clostridia</taxon>
        <taxon>Lachnospirales</taxon>
        <taxon>Lachnospiraceae</taxon>
        <taxon>Blautia</taxon>
    </lineage>
</organism>
<name>A0ABV2M255_9FIRM</name>
<proteinExistence type="inferred from homology"/>
<protein>
    <submittedName>
        <fullName evidence="7">Aminopeptidase FrvX</fullName>
    </submittedName>
</protein>
<evidence type="ECO:0000256" key="6">
    <source>
        <dbReference type="PIRNR" id="PIRNR001123"/>
    </source>
</evidence>
<dbReference type="PIRSF" id="PIRSF001123">
    <property type="entry name" value="PepA_GA"/>
    <property type="match status" value="1"/>
</dbReference>
<reference evidence="7 8" key="1">
    <citation type="submission" date="2024-06" db="EMBL/GenBank/DDBJ databases">
        <title>Genomic Encyclopedia of Type Strains, Phase IV (KMG-IV): sequencing the most valuable type-strain genomes for metagenomic binning, comparative biology and taxonomic classification.</title>
        <authorList>
            <person name="Goeker M."/>
        </authorList>
    </citation>
    <scope>NUCLEOTIDE SEQUENCE [LARGE SCALE GENOMIC DNA]</scope>
    <source>
        <strain evidence="7 8">DSM 29492</strain>
    </source>
</reference>
<evidence type="ECO:0000313" key="8">
    <source>
        <dbReference type="Proteomes" id="UP001549106"/>
    </source>
</evidence>
<dbReference type="GO" id="GO:0004177">
    <property type="term" value="F:aminopeptidase activity"/>
    <property type="evidence" value="ECO:0007669"/>
    <property type="project" value="UniProtKB-KW"/>
</dbReference>
<keyword evidence="2 7" id="KW-0031">Aminopeptidase</keyword>
<keyword evidence="3" id="KW-0645">Protease</keyword>
<dbReference type="RefSeq" id="WP_257464433.1">
    <property type="nucleotide sequence ID" value="NZ_BAABXP010000002.1"/>
</dbReference>
<dbReference type="InterPro" id="IPR023367">
    <property type="entry name" value="Peptidase_M42_dom2"/>
</dbReference>
<comment type="caution">
    <text evidence="7">The sequence shown here is derived from an EMBL/GenBank/DDBJ whole genome shotgun (WGS) entry which is preliminary data.</text>
</comment>
<comment type="similarity">
    <text evidence="1 6">Belongs to the peptidase M42 family.</text>
</comment>
<dbReference type="Gene3D" id="3.40.630.10">
    <property type="entry name" value="Zn peptidases"/>
    <property type="match status" value="1"/>
</dbReference>
<gene>
    <name evidence="7" type="ORF">ABID24_001413</name>
</gene>
<evidence type="ECO:0000313" key="7">
    <source>
        <dbReference type="EMBL" id="MET3750169.1"/>
    </source>
</evidence>
<dbReference type="InterPro" id="IPR051464">
    <property type="entry name" value="Peptidase_M42_aminopept"/>
</dbReference>
<evidence type="ECO:0000256" key="1">
    <source>
        <dbReference type="ARBA" id="ARBA00006272"/>
    </source>
</evidence>
<dbReference type="Pfam" id="PF05343">
    <property type="entry name" value="Peptidase_M42"/>
    <property type="match status" value="1"/>
</dbReference>
<dbReference type="SUPFAM" id="SSF101821">
    <property type="entry name" value="Aminopeptidase/glucanase lid domain"/>
    <property type="match status" value="1"/>
</dbReference>
<keyword evidence="5" id="KW-0378">Hydrolase</keyword>
<evidence type="ECO:0000256" key="3">
    <source>
        <dbReference type="ARBA" id="ARBA00022670"/>
    </source>
</evidence>
<keyword evidence="4" id="KW-0479">Metal-binding</keyword>
<accession>A0ABV2M255</accession>
<dbReference type="Gene3D" id="2.40.30.40">
    <property type="entry name" value="Peptidase M42, domain 2"/>
    <property type="match status" value="1"/>
</dbReference>
<keyword evidence="8" id="KW-1185">Reference proteome</keyword>